<reference evidence="4" key="1">
    <citation type="submission" date="2020-02" db="EMBL/GenBank/DDBJ databases">
        <title>Streptomyces sp. ASO4wet.</title>
        <authorList>
            <person name="Risdian C."/>
            <person name="Landwehr W."/>
            <person name="Schupp P."/>
            <person name="Wink J."/>
        </authorList>
    </citation>
    <scope>NUCLEOTIDE SEQUENCE [LARGE SCALE GENOMIC DNA]</scope>
    <source>
        <strain evidence="4">ASO4wet</strain>
    </source>
</reference>
<name>A0A7T1WSZ3_9ACTN</name>
<protein>
    <submittedName>
        <fullName evidence="3">DUF126 domain-containing protein</fullName>
    </submittedName>
</protein>
<evidence type="ECO:0000313" key="4">
    <source>
        <dbReference type="Proteomes" id="UP000595046"/>
    </source>
</evidence>
<dbReference type="Proteomes" id="UP000595046">
    <property type="component" value="Chromosome"/>
</dbReference>
<dbReference type="Gene3D" id="3.50.30.10">
    <property type="entry name" value="Phosphohistidine domain"/>
    <property type="match status" value="1"/>
</dbReference>
<feature type="domain" description="Phosphomevalonate dehydratase small subunit-like" evidence="2">
    <location>
        <begin position="18"/>
        <end position="92"/>
    </location>
</feature>
<accession>A0A7T1WSZ3</accession>
<keyword evidence="1" id="KW-0456">Lyase</keyword>
<dbReference type="AlphaFoldDB" id="A0A7T1WSZ3"/>
<sequence length="133" mass="13094">MSGSGTVRGPALVLDEPLSFWGGLDPATGRIVDVHHPQHGRSVAGTVLVAAAARGSTSSPSVLAESVRAGVGPAAVVLTEADAGVAAAATVVEELYGRPLPVVLCAPGTLTALRTADPLAISDGVLERLAPGG</sequence>
<dbReference type="Pfam" id="PF01989">
    <property type="entry name" value="AcnX_swivel_put"/>
    <property type="match status" value="1"/>
</dbReference>
<evidence type="ECO:0000256" key="1">
    <source>
        <dbReference type="ARBA" id="ARBA00023239"/>
    </source>
</evidence>
<dbReference type="InterPro" id="IPR002840">
    <property type="entry name" value="PMDh-S-like_dom"/>
</dbReference>
<dbReference type="RefSeq" id="WP_197351842.1">
    <property type="nucleotide sequence ID" value="NZ_CP048882.1"/>
</dbReference>
<dbReference type="GO" id="GO:0016829">
    <property type="term" value="F:lyase activity"/>
    <property type="evidence" value="ECO:0007669"/>
    <property type="project" value="UniProtKB-KW"/>
</dbReference>
<dbReference type="PANTHER" id="PTHR36577">
    <property type="entry name" value="DUF521 DOMAIN PROTEIN (AFU_ORTHOLOGUE AFUA_6G00490)"/>
    <property type="match status" value="1"/>
</dbReference>
<evidence type="ECO:0000313" key="3">
    <source>
        <dbReference type="EMBL" id="QPP08049.1"/>
    </source>
</evidence>
<keyword evidence="4" id="KW-1185">Reference proteome</keyword>
<gene>
    <name evidence="3" type="ORF">G4Z16_18430</name>
</gene>
<evidence type="ECO:0000259" key="2">
    <source>
        <dbReference type="Pfam" id="PF01989"/>
    </source>
</evidence>
<dbReference type="PANTHER" id="PTHR36577:SF3">
    <property type="entry name" value="DUF521 DOMAIN PROTEIN (AFU_ORTHOLOGUE AFUA_6G00490)"/>
    <property type="match status" value="1"/>
</dbReference>
<organism evidence="3 4">
    <name type="scientific">Streptomyces bathyalis</name>
    <dbReference type="NCBI Taxonomy" id="2710756"/>
    <lineage>
        <taxon>Bacteria</taxon>
        <taxon>Bacillati</taxon>
        <taxon>Actinomycetota</taxon>
        <taxon>Actinomycetes</taxon>
        <taxon>Kitasatosporales</taxon>
        <taxon>Streptomycetaceae</taxon>
        <taxon>Streptomyces</taxon>
    </lineage>
</organism>
<dbReference type="EMBL" id="CP048882">
    <property type="protein sequence ID" value="QPP08049.1"/>
    <property type="molecule type" value="Genomic_DNA"/>
</dbReference>
<dbReference type="KEGG" id="sbat:G4Z16_18430"/>
<proteinExistence type="predicted"/>
<dbReference type="SUPFAM" id="SSF52016">
    <property type="entry name" value="LeuD/IlvD-like"/>
    <property type="match status" value="1"/>
</dbReference>